<accession>A0A7U7G9X9</accession>
<gene>
    <name evidence="1" type="ORF">BN874_160011</name>
</gene>
<protein>
    <recommendedName>
        <fullName evidence="3">YgiT-type zinc finger domain-containing protein</fullName>
    </recommendedName>
</protein>
<keyword evidence="2" id="KW-1185">Reference proteome</keyword>
<organism evidence="1 2">
    <name type="scientific">Candidatus Contendobacter odensis Run_B_J11</name>
    <dbReference type="NCBI Taxonomy" id="1400861"/>
    <lineage>
        <taxon>Bacteria</taxon>
        <taxon>Pseudomonadati</taxon>
        <taxon>Pseudomonadota</taxon>
        <taxon>Gammaproteobacteria</taxon>
        <taxon>Candidatus Competibacteraceae</taxon>
        <taxon>Candidatus Contendibacter</taxon>
    </lineage>
</organism>
<dbReference type="Proteomes" id="UP000019184">
    <property type="component" value="Unassembled WGS sequence"/>
</dbReference>
<name>A0A7U7G9X9_9GAMM</name>
<sequence length="87" mass="9713">MVGRLHHEGNIMKCIICKHGETQPGTASILLERGGTTIMIRDVPGEICETCGEVYHSEEVTSVLLKQAEQAYREGIDVEVRRYRKAA</sequence>
<dbReference type="NCBIfam" id="TIGR03831">
    <property type="entry name" value="YgiT_finger"/>
    <property type="match status" value="1"/>
</dbReference>
<evidence type="ECO:0008006" key="3">
    <source>
        <dbReference type="Google" id="ProtNLM"/>
    </source>
</evidence>
<dbReference type="InterPro" id="IPR022453">
    <property type="entry name" value="Znf_MqsA-type"/>
</dbReference>
<dbReference type="Pfam" id="PF15731">
    <property type="entry name" value="MqsA_antitoxin"/>
    <property type="match status" value="1"/>
</dbReference>
<comment type="caution">
    <text evidence="1">The sequence shown here is derived from an EMBL/GenBank/DDBJ whole genome shotgun (WGS) entry which is preliminary data.</text>
</comment>
<proteinExistence type="predicted"/>
<evidence type="ECO:0000313" key="1">
    <source>
        <dbReference type="EMBL" id="CDH44255.1"/>
    </source>
</evidence>
<dbReference type="InterPro" id="IPR032758">
    <property type="entry name" value="MqsA/HigA-2"/>
</dbReference>
<dbReference type="Gene3D" id="3.10.20.860">
    <property type="match status" value="1"/>
</dbReference>
<dbReference type="EMBL" id="CBTK010000068">
    <property type="protein sequence ID" value="CDH44255.1"/>
    <property type="molecule type" value="Genomic_DNA"/>
</dbReference>
<reference evidence="1 2" key="1">
    <citation type="journal article" date="2014" name="ISME J.">
        <title>Candidatus Competibacter-lineage genomes retrieved from metagenomes reveal functional metabolic diversity.</title>
        <authorList>
            <person name="McIlroy S.J."/>
            <person name="Albertsen M."/>
            <person name="Andresen E.K."/>
            <person name="Saunders A.M."/>
            <person name="Kristiansen R."/>
            <person name="Stokholm-Bjerregaard M."/>
            <person name="Nielsen K.L."/>
            <person name="Nielsen P.H."/>
        </authorList>
    </citation>
    <scope>NUCLEOTIDE SEQUENCE [LARGE SCALE GENOMIC DNA]</scope>
    <source>
        <strain evidence="1 2">Run_B_J11</strain>
    </source>
</reference>
<dbReference type="CDD" id="cd12870">
    <property type="entry name" value="MqsA"/>
    <property type="match status" value="1"/>
</dbReference>
<dbReference type="AlphaFoldDB" id="A0A7U7G9X9"/>
<evidence type="ECO:0000313" key="2">
    <source>
        <dbReference type="Proteomes" id="UP000019184"/>
    </source>
</evidence>